<dbReference type="Proteomes" id="UP000005744">
    <property type="component" value="Unassembled WGS sequence"/>
</dbReference>
<dbReference type="RefSeq" id="WP_002682732.1">
    <property type="nucleotide sequence ID" value="NZ_JH600070.1"/>
</dbReference>
<proteinExistence type="predicted"/>
<gene>
    <name evidence="1" type="ORF">BegalDRAFT_0187</name>
</gene>
<dbReference type="SFLD" id="SFLDS00005">
    <property type="entry name" value="Isoprenoid_Synthase_Type_I"/>
    <property type="match status" value="1"/>
</dbReference>
<dbReference type="AlphaFoldDB" id="I3CBW7"/>
<dbReference type="GO" id="GO:0051996">
    <property type="term" value="F:squalene synthase [NAD(P)H] activity"/>
    <property type="evidence" value="ECO:0007669"/>
    <property type="project" value="InterPro"/>
</dbReference>
<dbReference type="SFLD" id="SFLDG01018">
    <property type="entry name" value="Squalene/Phytoene_Synthase_Lik"/>
    <property type="match status" value="1"/>
</dbReference>
<sequence>MSNEAFQQQSLQGVSRTFALTIPRLPPSLCRSIGNGYLLCRIADTIEDEPSLTAEQKHEFFQKFIDVVAGKQSAFTFSRALYPRLSDSMLPAERQLVFDTEKVIQITHSLPQTQQAILLRCVKIMSNGMSEFQFLWEKLRQSQQGLSTLTQMNDYCYYVAGVVGEMVTDLFCDYSPAINQHRQSLRTLALSFGQGLQMTNILKDIWDDQARGACWLPSEEFAKVGFDLRTLNPNNYQPAFGEGLSQLIGVAHHHLHNTLRYICLLPSKEVEIRCFCLWTMAMSLLTLKKLQKHLDFKDGQQVKISRRSVKLSYLVSRTAARSNLALKILFYLTSYPLKEVTVEPLTPPQQVALWELPEYRLI</sequence>
<dbReference type="GO" id="GO:0016114">
    <property type="term" value="P:terpenoid biosynthetic process"/>
    <property type="evidence" value="ECO:0007669"/>
    <property type="project" value="UniProtKB-ARBA"/>
</dbReference>
<dbReference type="SUPFAM" id="SSF48576">
    <property type="entry name" value="Terpenoid synthases"/>
    <property type="match status" value="1"/>
</dbReference>
<organism evidence="1 2">
    <name type="scientific">Beggiatoa alba B18LD</name>
    <dbReference type="NCBI Taxonomy" id="395493"/>
    <lineage>
        <taxon>Bacteria</taxon>
        <taxon>Pseudomonadati</taxon>
        <taxon>Pseudomonadota</taxon>
        <taxon>Gammaproteobacteria</taxon>
        <taxon>Thiotrichales</taxon>
        <taxon>Thiotrichaceae</taxon>
        <taxon>Beggiatoa</taxon>
    </lineage>
</organism>
<dbReference type="InterPro" id="IPR008949">
    <property type="entry name" value="Isoprenoid_synthase_dom_sf"/>
</dbReference>
<dbReference type="InterPro" id="IPR002060">
    <property type="entry name" value="Squ/phyt_synthse"/>
</dbReference>
<keyword evidence="2" id="KW-1185">Reference proteome</keyword>
<name>I3CBW7_9GAMM</name>
<dbReference type="STRING" id="395493.BegalDRAFT_0187"/>
<dbReference type="HOGENOM" id="CLU_031981_1_0_6"/>
<dbReference type="CDD" id="cd00683">
    <property type="entry name" value="Trans_IPPS_HH"/>
    <property type="match status" value="1"/>
</dbReference>
<dbReference type="eggNOG" id="COG1562">
    <property type="taxonomic scope" value="Bacteria"/>
</dbReference>
<reference evidence="1 2" key="1">
    <citation type="submission" date="2011-11" db="EMBL/GenBank/DDBJ databases">
        <title>Improved High-Quality Draft sequence of Beggiatoa alba B18lD.</title>
        <authorList>
            <consortium name="US DOE Joint Genome Institute"/>
            <person name="Lucas S."/>
            <person name="Han J."/>
            <person name="Lapidus A."/>
            <person name="Cheng J.-F."/>
            <person name="Goodwin L."/>
            <person name="Pitluck S."/>
            <person name="Peters L."/>
            <person name="Mikhailova N."/>
            <person name="Held B."/>
            <person name="Detter J.C."/>
            <person name="Han C."/>
            <person name="Tapia R."/>
            <person name="Land M."/>
            <person name="Hauser L."/>
            <person name="Kyrpides N."/>
            <person name="Ivanova N."/>
            <person name="Pagani I."/>
            <person name="Samuel K."/>
            <person name="Teske A."/>
            <person name="Mueller J."/>
            <person name="Woyke T."/>
        </authorList>
    </citation>
    <scope>NUCLEOTIDE SEQUENCE [LARGE SCALE GENOMIC DNA]</scope>
    <source>
        <strain evidence="1 2">B18LD</strain>
    </source>
</reference>
<evidence type="ECO:0000313" key="1">
    <source>
        <dbReference type="EMBL" id="EIJ41110.1"/>
    </source>
</evidence>
<evidence type="ECO:0000313" key="2">
    <source>
        <dbReference type="Proteomes" id="UP000005744"/>
    </source>
</evidence>
<dbReference type="Pfam" id="PF00494">
    <property type="entry name" value="SQS_PSY"/>
    <property type="match status" value="1"/>
</dbReference>
<dbReference type="PANTHER" id="PTHR11626:SF2">
    <property type="entry name" value="SQUALENE SYNTHASE"/>
    <property type="match status" value="1"/>
</dbReference>
<dbReference type="InterPro" id="IPR044844">
    <property type="entry name" value="Trans_IPPS_euk-type"/>
</dbReference>
<accession>I3CBW7</accession>
<dbReference type="InterPro" id="IPR033904">
    <property type="entry name" value="Trans_IPPS_HH"/>
</dbReference>
<dbReference type="PANTHER" id="PTHR11626">
    <property type="entry name" value="FARNESYL-DIPHOSPHATE FARNESYLTRANSFERASE"/>
    <property type="match status" value="1"/>
</dbReference>
<protein>
    <submittedName>
        <fullName evidence="1">Phytoene/squalene synthetase</fullName>
    </submittedName>
</protein>
<dbReference type="GO" id="GO:0045338">
    <property type="term" value="P:farnesyl diphosphate metabolic process"/>
    <property type="evidence" value="ECO:0007669"/>
    <property type="project" value="InterPro"/>
</dbReference>
<dbReference type="EMBL" id="JH600070">
    <property type="protein sequence ID" value="EIJ41110.1"/>
    <property type="molecule type" value="Genomic_DNA"/>
</dbReference>
<dbReference type="OrthoDB" id="9807580at2"/>
<dbReference type="Gene3D" id="1.10.600.10">
    <property type="entry name" value="Farnesyl Diphosphate Synthase"/>
    <property type="match status" value="1"/>
</dbReference>